<proteinExistence type="predicted"/>
<evidence type="ECO:0000313" key="2">
    <source>
        <dbReference type="Proteomes" id="UP000324800"/>
    </source>
</evidence>
<protein>
    <submittedName>
        <fullName evidence="1">Uncharacterized protein</fullName>
    </submittedName>
</protein>
<dbReference type="EMBL" id="SNRW01005486">
    <property type="protein sequence ID" value="KAA6384976.1"/>
    <property type="molecule type" value="Genomic_DNA"/>
</dbReference>
<dbReference type="Proteomes" id="UP000324800">
    <property type="component" value="Unassembled WGS sequence"/>
</dbReference>
<sequence length="139" mass="16336">MTQLENEIEDIKFFESILAQPTNVKHIAIENGTKRSYNRKSKVNEKAKAQVEKIMNNDNIKDNVKDIEVISRIVNEAIYVPPVNEPIIKQTIKEKYEKILHDLCNAEGHQEIRFAKQYEAYTLKKQQDLKYEQESKLED</sequence>
<evidence type="ECO:0000313" key="1">
    <source>
        <dbReference type="EMBL" id="KAA6384976.1"/>
    </source>
</evidence>
<organism evidence="1 2">
    <name type="scientific">Streblomastix strix</name>
    <dbReference type="NCBI Taxonomy" id="222440"/>
    <lineage>
        <taxon>Eukaryota</taxon>
        <taxon>Metamonada</taxon>
        <taxon>Preaxostyla</taxon>
        <taxon>Oxymonadida</taxon>
        <taxon>Streblomastigidae</taxon>
        <taxon>Streblomastix</taxon>
    </lineage>
</organism>
<dbReference type="AlphaFoldDB" id="A0A5J4VS01"/>
<comment type="caution">
    <text evidence="1">The sequence shown here is derived from an EMBL/GenBank/DDBJ whole genome shotgun (WGS) entry which is preliminary data.</text>
</comment>
<gene>
    <name evidence="1" type="ORF">EZS28_019496</name>
</gene>
<reference evidence="1 2" key="1">
    <citation type="submission" date="2019-03" db="EMBL/GenBank/DDBJ databases">
        <title>Single cell metagenomics reveals metabolic interactions within the superorganism composed of flagellate Streblomastix strix and complex community of Bacteroidetes bacteria on its surface.</title>
        <authorList>
            <person name="Treitli S.C."/>
            <person name="Kolisko M."/>
            <person name="Husnik F."/>
            <person name="Keeling P."/>
            <person name="Hampl V."/>
        </authorList>
    </citation>
    <scope>NUCLEOTIDE SEQUENCE [LARGE SCALE GENOMIC DNA]</scope>
    <source>
        <strain evidence="1">ST1C</strain>
    </source>
</reference>
<name>A0A5J4VS01_9EUKA</name>
<accession>A0A5J4VS01</accession>